<dbReference type="InterPro" id="IPR007751">
    <property type="entry name" value="DUF676_lipase-like"/>
</dbReference>
<dbReference type="InterPro" id="IPR022122">
    <property type="entry name" value="DUF3657"/>
</dbReference>
<sequence length="608" mass="70709">MSSQNAEVVQPYLVLSQSGDKNEESIQDSQFCSKVFEIQYSEQYVELDNACLFRILYQAHPNKNTAIKVNVGLLYSQIVESENAVLQMQQVSSFECIINNAHEGVQQGVDIVFDNNHLCTSKMYIYTMILDYRFTGGVNGFQEFLKNKTNNFDQEQVNLFIGEYVDSLGSIQTKYRNLLIQIINQLKDKNIQMQHLMKIPIVQTAKFKSNLQTKSLGEDCLLIINQLGQSLFSLWNQFQQLLNHSRNYLMESIDNKILQNCKKLSGEQVISNQITFEEIQIQIQLPLLKQREEIWYQARKDQRMKIQNVQILDQFYYESINLPFFFEDVVCSLQAINQFQQQQINRKHVIVLVHGYQGTSADLQIWKNYLKIKFANHLIIQSGINEDDTENNISLMAHKLAQEVISQIQEKTHLKQQIQLSFIGHSLGGVLIRCALQHLNKYQDCMHTFISLGSPHVGLGIQQSSLIETGLWFMKAFRKDDQKICLNQMTLCDDKDIQKTFFYRLSQNSKLSWFKNVIMAFSLQDSYVPFSSATLTKIKESGDREIAHNKMVDSVLQQLPQILIKTSVFFPNMKTNLDKMIGRAAHIEFIDNSYFIRLFIDYYYEYLL</sequence>
<gene>
    <name evidence="2" type="ORF">PSON_ATCC_30995.1.T1210044</name>
</gene>
<organism evidence="2 3">
    <name type="scientific">Paramecium sonneborni</name>
    <dbReference type="NCBI Taxonomy" id="65129"/>
    <lineage>
        <taxon>Eukaryota</taxon>
        <taxon>Sar</taxon>
        <taxon>Alveolata</taxon>
        <taxon>Ciliophora</taxon>
        <taxon>Intramacronucleata</taxon>
        <taxon>Oligohymenophorea</taxon>
        <taxon>Peniculida</taxon>
        <taxon>Parameciidae</taxon>
        <taxon>Paramecium</taxon>
    </lineage>
</organism>
<dbReference type="FunFam" id="3.40.50.1820:FF:000343">
    <property type="entry name" value="Uncharacterized protein"/>
    <property type="match status" value="1"/>
</dbReference>
<dbReference type="Pfam" id="PF12394">
    <property type="entry name" value="DUF3657"/>
    <property type="match status" value="1"/>
</dbReference>
<protein>
    <recommendedName>
        <fullName evidence="1">DUF676 domain-containing protein</fullName>
    </recommendedName>
</protein>
<dbReference type="EMBL" id="CAJJDN010000121">
    <property type="protein sequence ID" value="CAD8119401.1"/>
    <property type="molecule type" value="Genomic_DNA"/>
</dbReference>
<keyword evidence="3" id="KW-1185">Reference proteome</keyword>
<proteinExistence type="predicted"/>
<accession>A0A8S1QUU8</accession>
<comment type="caution">
    <text evidence="2">The sequence shown here is derived from an EMBL/GenBank/DDBJ whole genome shotgun (WGS) entry which is preliminary data.</text>
</comment>
<dbReference type="InterPro" id="IPR044294">
    <property type="entry name" value="Lipase-like"/>
</dbReference>
<evidence type="ECO:0000259" key="1">
    <source>
        <dbReference type="Pfam" id="PF05057"/>
    </source>
</evidence>
<evidence type="ECO:0000313" key="3">
    <source>
        <dbReference type="Proteomes" id="UP000692954"/>
    </source>
</evidence>
<dbReference type="PANTHER" id="PTHR12482">
    <property type="entry name" value="LIPASE ROG1-RELATED-RELATED"/>
    <property type="match status" value="1"/>
</dbReference>
<dbReference type="Proteomes" id="UP000692954">
    <property type="component" value="Unassembled WGS sequence"/>
</dbReference>
<reference evidence="2" key="1">
    <citation type="submission" date="2021-01" db="EMBL/GenBank/DDBJ databases">
        <authorList>
            <consortium name="Genoscope - CEA"/>
            <person name="William W."/>
        </authorList>
    </citation>
    <scope>NUCLEOTIDE SEQUENCE</scope>
</reference>
<name>A0A8S1QUU8_9CILI</name>
<dbReference type="PANTHER" id="PTHR12482:SF5">
    <property type="entry name" value="DUF676 DOMAIN-CONTAINING PROTEIN"/>
    <property type="match status" value="1"/>
</dbReference>
<dbReference type="OrthoDB" id="273452at2759"/>
<dbReference type="Pfam" id="PF05057">
    <property type="entry name" value="DUF676"/>
    <property type="match status" value="1"/>
</dbReference>
<feature type="domain" description="DUF676" evidence="1">
    <location>
        <begin position="345"/>
        <end position="532"/>
    </location>
</feature>
<dbReference type="AlphaFoldDB" id="A0A8S1QUU8"/>
<evidence type="ECO:0000313" key="2">
    <source>
        <dbReference type="EMBL" id="CAD8119401.1"/>
    </source>
</evidence>